<dbReference type="InterPro" id="IPR003676">
    <property type="entry name" value="SAUR_fam"/>
</dbReference>
<organism evidence="4 5">
    <name type="scientific">Acer saccharum</name>
    <name type="common">Sugar maple</name>
    <dbReference type="NCBI Taxonomy" id="4024"/>
    <lineage>
        <taxon>Eukaryota</taxon>
        <taxon>Viridiplantae</taxon>
        <taxon>Streptophyta</taxon>
        <taxon>Embryophyta</taxon>
        <taxon>Tracheophyta</taxon>
        <taxon>Spermatophyta</taxon>
        <taxon>Magnoliopsida</taxon>
        <taxon>eudicotyledons</taxon>
        <taxon>Gunneridae</taxon>
        <taxon>Pentapetalae</taxon>
        <taxon>rosids</taxon>
        <taxon>malvids</taxon>
        <taxon>Sapindales</taxon>
        <taxon>Sapindaceae</taxon>
        <taxon>Hippocastanoideae</taxon>
        <taxon>Acereae</taxon>
        <taxon>Acer</taxon>
    </lineage>
</organism>
<evidence type="ECO:0000313" key="4">
    <source>
        <dbReference type="EMBL" id="KAK0580974.1"/>
    </source>
</evidence>
<keyword evidence="5" id="KW-1185">Reference proteome</keyword>
<dbReference type="Pfam" id="PF02519">
    <property type="entry name" value="Auxin_inducible"/>
    <property type="match status" value="1"/>
</dbReference>
<comment type="similarity">
    <text evidence="1">Belongs to the ARG7 family.</text>
</comment>
<protein>
    <submittedName>
        <fullName evidence="4">Uncharacterized protein</fullName>
    </submittedName>
</protein>
<accession>A0AA39VBD0</accession>
<keyword evidence="3" id="KW-0341">Growth regulation</keyword>
<reference evidence="4" key="1">
    <citation type="journal article" date="2022" name="Plant J.">
        <title>Strategies of tolerance reflected in two North American maple genomes.</title>
        <authorList>
            <person name="McEvoy S.L."/>
            <person name="Sezen U.U."/>
            <person name="Trouern-Trend A."/>
            <person name="McMahon S.M."/>
            <person name="Schaberg P.G."/>
            <person name="Yang J."/>
            <person name="Wegrzyn J.L."/>
            <person name="Swenson N.G."/>
        </authorList>
    </citation>
    <scope>NUCLEOTIDE SEQUENCE</scope>
    <source>
        <strain evidence="4">NS2018</strain>
    </source>
</reference>
<gene>
    <name evidence="4" type="ORF">LWI29_008277</name>
</gene>
<sequence>MMINPKKLIKLARNWQRVAALRRKRISIPGLNTSSATAVADKGCFVVYTVDQRRLVLPIFVSEQSNLSGTLEDV</sequence>
<reference evidence="4" key="2">
    <citation type="submission" date="2023-06" db="EMBL/GenBank/DDBJ databases">
        <authorList>
            <person name="Swenson N.G."/>
            <person name="Wegrzyn J.L."/>
            <person name="Mcevoy S.L."/>
        </authorList>
    </citation>
    <scope>NUCLEOTIDE SEQUENCE</scope>
    <source>
        <strain evidence="4">NS2018</strain>
        <tissue evidence="4">Leaf</tissue>
    </source>
</reference>
<dbReference type="Proteomes" id="UP001168877">
    <property type="component" value="Unassembled WGS sequence"/>
</dbReference>
<evidence type="ECO:0000256" key="1">
    <source>
        <dbReference type="ARBA" id="ARBA00006974"/>
    </source>
</evidence>
<evidence type="ECO:0000256" key="2">
    <source>
        <dbReference type="ARBA" id="ARBA00022473"/>
    </source>
</evidence>
<dbReference type="PANTHER" id="PTHR31175:SF50">
    <property type="entry name" value="AUXIN-RESPONSIVE PROTEIN FAMILY, PUTATIVE-RELATED"/>
    <property type="match status" value="1"/>
</dbReference>
<keyword evidence="2" id="KW-0217">Developmental protein</keyword>
<dbReference type="EMBL" id="JAUESC010000384">
    <property type="protein sequence ID" value="KAK0580974.1"/>
    <property type="molecule type" value="Genomic_DNA"/>
</dbReference>
<dbReference type="PANTHER" id="PTHR31175">
    <property type="entry name" value="AUXIN-RESPONSIVE FAMILY PROTEIN"/>
    <property type="match status" value="1"/>
</dbReference>
<dbReference type="GO" id="GO:0009733">
    <property type="term" value="P:response to auxin"/>
    <property type="evidence" value="ECO:0007669"/>
    <property type="project" value="InterPro"/>
</dbReference>
<evidence type="ECO:0000313" key="5">
    <source>
        <dbReference type="Proteomes" id="UP001168877"/>
    </source>
</evidence>
<proteinExistence type="inferred from homology"/>
<name>A0AA39VBD0_ACESA</name>
<evidence type="ECO:0000256" key="3">
    <source>
        <dbReference type="ARBA" id="ARBA00022604"/>
    </source>
</evidence>
<dbReference type="AlphaFoldDB" id="A0AA39VBD0"/>
<comment type="caution">
    <text evidence="4">The sequence shown here is derived from an EMBL/GenBank/DDBJ whole genome shotgun (WGS) entry which is preliminary data.</text>
</comment>